<evidence type="ECO:0000313" key="7">
    <source>
        <dbReference type="Proteomes" id="UP000784294"/>
    </source>
</evidence>
<evidence type="ECO:0000256" key="3">
    <source>
        <dbReference type="PROSITE-ProRule" id="PRU00104"/>
    </source>
</evidence>
<dbReference type="InterPro" id="IPR045322">
    <property type="entry name" value="HECTD1/TRIP12-like"/>
</dbReference>
<gene>
    <name evidence="6" type="ORF">PXEA_LOCUS28383</name>
</gene>
<protein>
    <recommendedName>
        <fullName evidence="4">E3 ubiquitin-protein ligase</fullName>
        <ecNumber evidence="4">2.3.2.26</ecNumber>
    </recommendedName>
</protein>
<dbReference type="EC" id="2.3.2.26" evidence="4"/>
<dbReference type="GO" id="GO:0061630">
    <property type="term" value="F:ubiquitin protein ligase activity"/>
    <property type="evidence" value="ECO:0007669"/>
    <property type="project" value="UniProtKB-UniRule"/>
</dbReference>
<feature type="domain" description="HECT" evidence="5">
    <location>
        <begin position="1"/>
        <end position="198"/>
    </location>
</feature>
<reference evidence="6" key="1">
    <citation type="submission" date="2018-11" db="EMBL/GenBank/DDBJ databases">
        <authorList>
            <consortium name="Pathogen Informatics"/>
        </authorList>
    </citation>
    <scope>NUCLEOTIDE SEQUENCE</scope>
</reference>
<dbReference type="Pfam" id="PF00632">
    <property type="entry name" value="HECT"/>
    <property type="match status" value="2"/>
</dbReference>
<dbReference type="Gene3D" id="3.30.2160.10">
    <property type="entry name" value="Hect, E3 ligase catalytic domain"/>
    <property type="match status" value="1"/>
</dbReference>
<comment type="caution">
    <text evidence="3">Lacks conserved residue(s) required for the propagation of feature annotation.</text>
</comment>
<comment type="caution">
    <text evidence="6">The sequence shown here is derived from an EMBL/GenBank/DDBJ whole genome shotgun (WGS) entry which is preliminary data.</text>
</comment>
<dbReference type="Gene3D" id="3.30.2410.10">
    <property type="entry name" value="Hect, E3 ligase catalytic domain"/>
    <property type="match status" value="1"/>
</dbReference>
<comment type="pathway">
    <text evidence="4">Protein modification; protein ubiquitination.</text>
</comment>
<evidence type="ECO:0000256" key="1">
    <source>
        <dbReference type="ARBA" id="ARBA00022679"/>
    </source>
</evidence>
<comment type="catalytic activity">
    <reaction evidence="4">
        <text>S-ubiquitinyl-[E2 ubiquitin-conjugating enzyme]-L-cysteine + [acceptor protein]-L-lysine = [E2 ubiquitin-conjugating enzyme]-L-cysteine + N(6)-ubiquitinyl-[acceptor protein]-L-lysine.</text>
        <dbReference type="EC" id="2.3.2.26"/>
    </reaction>
</comment>
<dbReference type="PANTHER" id="PTHR45670:SF1">
    <property type="entry name" value="E3 UBIQUITIN-PROTEIN LIGASE HECTD1"/>
    <property type="match status" value="1"/>
</dbReference>
<dbReference type="Gene3D" id="3.90.1750.10">
    <property type="entry name" value="Hect, E3 ligase catalytic domains"/>
    <property type="match status" value="1"/>
</dbReference>
<dbReference type="SUPFAM" id="SSF56204">
    <property type="entry name" value="Hect, E3 ligase catalytic domain"/>
    <property type="match status" value="2"/>
</dbReference>
<evidence type="ECO:0000256" key="4">
    <source>
        <dbReference type="RuleBase" id="RU369009"/>
    </source>
</evidence>
<dbReference type="InterPro" id="IPR000569">
    <property type="entry name" value="HECT_dom"/>
</dbReference>
<evidence type="ECO:0000256" key="2">
    <source>
        <dbReference type="ARBA" id="ARBA00022786"/>
    </source>
</evidence>
<dbReference type="EMBL" id="CAAALY010248730">
    <property type="protein sequence ID" value="VEL34943.1"/>
    <property type="molecule type" value="Genomic_DNA"/>
</dbReference>
<dbReference type="InterPro" id="IPR035983">
    <property type="entry name" value="Hect_E3_ubiquitin_ligase"/>
</dbReference>
<sequence>MNLAVTGSNLSTYLDLATNWLLSAGVWPQFAALAEGFDSVLSWQVRSRLAYLFDEDELEGLFCGGSIETEVGGRFGISGIDLNDSDVSQISLNVGSDGRNSRQQMADFLQTGTSSSIRSGNLMTSFNNCIGSSVSGSKCDGWSVAELMQACCCDHGYTMQSRAIRYLFEILSELTPAQRRLFVQFVTGSPRLPVGENT</sequence>
<organism evidence="6 7">
    <name type="scientific">Protopolystoma xenopodis</name>
    <dbReference type="NCBI Taxonomy" id="117903"/>
    <lineage>
        <taxon>Eukaryota</taxon>
        <taxon>Metazoa</taxon>
        <taxon>Spiralia</taxon>
        <taxon>Lophotrochozoa</taxon>
        <taxon>Platyhelminthes</taxon>
        <taxon>Monogenea</taxon>
        <taxon>Polyopisthocotylea</taxon>
        <taxon>Polystomatidea</taxon>
        <taxon>Polystomatidae</taxon>
        <taxon>Protopolystoma</taxon>
    </lineage>
</organism>
<dbReference type="Proteomes" id="UP000784294">
    <property type="component" value="Unassembled WGS sequence"/>
</dbReference>
<keyword evidence="7" id="KW-1185">Reference proteome</keyword>
<comment type="function">
    <text evidence="4">E3 ubiquitin-protein ligase which accepts ubiquitin from an E2 ubiquitin-conjugating enzyme in the form of a thioester and then directly transfers the ubiquitin to targeted substrates.</text>
</comment>
<comment type="similarity">
    <text evidence="4">Belongs to the UPL family. K-HECT subfamily.</text>
</comment>
<dbReference type="OrthoDB" id="271273at2759"/>
<evidence type="ECO:0000313" key="6">
    <source>
        <dbReference type="EMBL" id="VEL34943.1"/>
    </source>
</evidence>
<dbReference type="PROSITE" id="PS50237">
    <property type="entry name" value="HECT"/>
    <property type="match status" value="1"/>
</dbReference>
<keyword evidence="1 4" id="KW-0808">Transferase</keyword>
<evidence type="ECO:0000259" key="5">
    <source>
        <dbReference type="PROSITE" id="PS50237"/>
    </source>
</evidence>
<dbReference type="GO" id="GO:0016607">
    <property type="term" value="C:nuclear speck"/>
    <property type="evidence" value="ECO:0007669"/>
    <property type="project" value="TreeGrafter"/>
</dbReference>
<dbReference type="UniPathway" id="UPA00143"/>
<dbReference type="AlphaFoldDB" id="A0A3S5BQM7"/>
<dbReference type="GO" id="GO:0000209">
    <property type="term" value="P:protein polyubiquitination"/>
    <property type="evidence" value="ECO:0007669"/>
    <property type="project" value="TreeGrafter"/>
</dbReference>
<dbReference type="GO" id="GO:0043161">
    <property type="term" value="P:proteasome-mediated ubiquitin-dependent protein catabolic process"/>
    <property type="evidence" value="ECO:0007669"/>
    <property type="project" value="TreeGrafter"/>
</dbReference>
<dbReference type="PANTHER" id="PTHR45670">
    <property type="entry name" value="E3 UBIQUITIN-PROTEIN LIGASE TRIP12"/>
    <property type="match status" value="1"/>
</dbReference>
<name>A0A3S5BQM7_9PLAT</name>
<proteinExistence type="inferred from homology"/>
<accession>A0A3S5BQM7</accession>
<keyword evidence="2 3" id="KW-0833">Ubl conjugation pathway</keyword>